<accession>A0ACC0FTY7</accession>
<organism evidence="1 2">
    <name type="scientific">Camellia lanceoleosa</name>
    <dbReference type="NCBI Taxonomy" id="1840588"/>
    <lineage>
        <taxon>Eukaryota</taxon>
        <taxon>Viridiplantae</taxon>
        <taxon>Streptophyta</taxon>
        <taxon>Embryophyta</taxon>
        <taxon>Tracheophyta</taxon>
        <taxon>Spermatophyta</taxon>
        <taxon>Magnoliopsida</taxon>
        <taxon>eudicotyledons</taxon>
        <taxon>Gunneridae</taxon>
        <taxon>Pentapetalae</taxon>
        <taxon>asterids</taxon>
        <taxon>Ericales</taxon>
        <taxon>Theaceae</taxon>
        <taxon>Camellia</taxon>
    </lineage>
</organism>
<proteinExistence type="predicted"/>
<sequence>MPALLGPSLLPLVPLSKMLLPIEVAIQRRVLHILGNHSKSMGIILGMLTNDRLMEKVEELNLKLQTIMLAIPEAERIYLLEKGKAKKNEASEPNAHIVPA</sequence>
<name>A0ACC0FTY7_9ERIC</name>
<keyword evidence="2" id="KW-1185">Reference proteome</keyword>
<dbReference type="EMBL" id="CM045770">
    <property type="protein sequence ID" value="KAI7990876.1"/>
    <property type="molecule type" value="Genomic_DNA"/>
</dbReference>
<reference evidence="1 2" key="1">
    <citation type="journal article" date="2022" name="Plant J.">
        <title>Chromosome-level genome of Camellia lanceoleosa provides a valuable resource for understanding genome evolution and self-incompatibility.</title>
        <authorList>
            <person name="Gong W."/>
            <person name="Xiao S."/>
            <person name="Wang L."/>
            <person name="Liao Z."/>
            <person name="Chang Y."/>
            <person name="Mo W."/>
            <person name="Hu G."/>
            <person name="Li W."/>
            <person name="Zhao G."/>
            <person name="Zhu H."/>
            <person name="Hu X."/>
            <person name="Ji K."/>
            <person name="Xiang X."/>
            <person name="Song Q."/>
            <person name="Yuan D."/>
            <person name="Jin S."/>
            <person name="Zhang L."/>
        </authorList>
    </citation>
    <scope>NUCLEOTIDE SEQUENCE [LARGE SCALE GENOMIC DNA]</scope>
    <source>
        <strain evidence="1">SQ_2022a</strain>
    </source>
</reference>
<evidence type="ECO:0000313" key="2">
    <source>
        <dbReference type="Proteomes" id="UP001060215"/>
    </source>
</evidence>
<gene>
    <name evidence="1" type="ORF">LOK49_LG12G03029</name>
</gene>
<evidence type="ECO:0000313" key="1">
    <source>
        <dbReference type="EMBL" id="KAI7990876.1"/>
    </source>
</evidence>
<comment type="caution">
    <text evidence="1">The sequence shown here is derived from an EMBL/GenBank/DDBJ whole genome shotgun (WGS) entry which is preliminary data.</text>
</comment>
<protein>
    <submittedName>
        <fullName evidence="1">Urea-proton symporter DUR3</fullName>
    </submittedName>
</protein>
<dbReference type="Proteomes" id="UP001060215">
    <property type="component" value="Chromosome 13"/>
</dbReference>